<feature type="transmembrane region" description="Helical" evidence="1">
    <location>
        <begin position="21"/>
        <end position="41"/>
    </location>
</feature>
<evidence type="ECO:0000259" key="2">
    <source>
        <dbReference type="Pfam" id="PF18153"/>
    </source>
</evidence>
<dbReference type="Pfam" id="PF18153">
    <property type="entry name" value="Cap15_CD_rec"/>
    <property type="match status" value="1"/>
</dbReference>
<name>A0A244ETI9_PSESX</name>
<dbReference type="OrthoDB" id="7505004at2"/>
<evidence type="ECO:0000313" key="4">
    <source>
        <dbReference type="EMBL" id="OUM07837.1"/>
    </source>
</evidence>
<comment type="caution">
    <text evidence="4">The sequence shown here is derived from an EMBL/GenBank/DDBJ whole genome shotgun (WGS) entry which is preliminary data.</text>
</comment>
<dbReference type="Proteomes" id="UP000195128">
    <property type="component" value="Unassembled WGS sequence"/>
</dbReference>
<evidence type="ECO:0000256" key="1">
    <source>
        <dbReference type="SAM" id="Phobius"/>
    </source>
</evidence>
<reference evidence="4 5" key="1">
    <citation type="submission" date="2017-01" db="EMBL/GenBank/DDBJ databases">
        <authorList>
            <person name="Mah S.A."/>
            <person name="Swanson W.J."/>
            <person name="Moy G.W."/>
            <person name="Vacquier V.D."/>
        </authorList>
    </citation>
    <scope>NUCLEOTIDE SEQUENCE [LARGE SCALE GENOMIC DNA]</scope>
    <source>
        <strain evidence="4">PDD-32b-74</strain>
    </source>
</reference>
<keyword evidence="1" id="KW-1133">Transmembrane helix</keyword>
<dbReference type="InterPro" id="IPR041208">
    <property type="entry name" value="Cap15"/>
</dbReference>
<keyword evidence="1" id="KW-0472">Membrane</keyword>
<feature type="domain" description="Cap1-like TM helices" evidence="3">
    <location>
        <begin position="16"/>
        <end position="80"/>
    </location>
</feature>
<accession>A0A244ETI9</accession>
<feature type="transmembrane region" description="Helical" evidence="1">
    <location>
        <begin position="53"/>
        <end position="74"/>
    </location>
</feature>
<dbReference type="Pfam" id="PF23471">
    <property type="entry name" value="Cap15_TM"/>
    <property type="match status" value="1"/>
</dbReference>
<proteinExistence type="predicted"/>
<evidence type="ECO:0000259" key="3">
    <source>
        <dbReference type="Pfam" id="PF23471"/>
    </source>
</evidence>
<dbReference type="AlphaFoldDB" id="A0A244ETI9"/>
<protein>
    <submittedName>
        <fullName evidence="4">Uncharacterized protein</fullName>
    </submittedName>
</protein>
<dbReference type="EMBL" id="MTSA01000005">
    <property type="protein sequence ID" value="OUM07837.1"/>
    <property type="molecule type" value="Genomic_DNA"/>
</dbReference>
<organism evidence="4 5">
    <name type="scientific">Pseudomonas syringae</name>
    <dbReference type="NCBI Taxonomy" id="317"/>
    <lineage>
        <taxon>Bacteria</taxon>
        <taxon>Pseudomonadati</taxon>
        <taxon>Pseudomonadota</taxon>
        <taxon>Gammaproteobacteria</taxon>
        <taxon>Pseudomonadales</taxon>
        <taxon>Pseudomonadaceae</taxon>
        <taxon>Pseudomonas</taxon>
    </lineage>
</organism>
<dbReference type="InterPro" id="IPR056338">
    <property type="entry name" value="Cap15-like_TM"/>
</dbReference>
<keyword evidence="1" id="KW-0812">Transmembrane</keyword>
<gene>
    <name evidence="4" type="ORF">BW686_07305</name>
</gene>
<dbReference type="RefSeq" id="WP_084915676.1">
    <property type="nucleotide sequence ID" value="NZ_MTSA01000005.1"/>
</dbReference>
<sequence>MAPNHEYSLLGGINRASVGRYLSILASSISAALVFAILTLVDLAKTFGLNANVPPTILSLVGAGAVFAALYAVFDKAMWRWSWASKFLKVPDLSGEWECAGTTLDNDGNVARTWQGSVVITQTWDKIRVRLATHQSSSYSITAALAYDEADGYTLLYNYKNEPRPGEPEIRGHSGSASLVFGQALDTASGNYFNGYGRPTYGRMELRRKHE</sequence>
<evidence type="ECO:0000313" key="5">
    <source>
        <dbReference type="Proteomes" id="UP000195128"/>
    </source>
</evidence>
<feature type="domain" description="CD-NTase-associated protein 15" evidence="2">
    <location>
        <begin position="88"/>
        <end position="208"/>
    </location>
</feature>